<evidence type="ECO:0000259" key="15">
    <source>
        <dbReference type="PROSITE" id="PS51462"/>
    </source>
</evidence>
<comment type="similarity">
    <text evidence="2">Belongs to the Nudix hydrolase family. NudF subfamily.</text>
</comment>
<dbReference type="InterPro" id="IPR036568">
    <property type="entry name" value="GGCT-like_sf"/>
</dbReference>
<keyword evidence="17" id="KW-1185">Reference proteome</keyword>
<keyword evidence="6" id="KW-0378">Hydrolase</keyword>
<dbReference type="GO" id="GO:0046872">
    <property type="term" value="F:metal ion binding"/>
    <property type="evidence" value="ECO:0007669"/>
    <property type="project" value="UniProtKB-KW"/>
</dbReference>
<dbReference type="InterPro" id="IPR020084">
    <property type="entry name" value="NUDIX_hydrolase_CS"/>
</dbReference>
<feature type="domain" description="Nudix hydrolase" evidence="15">
    <location>
        <begin position="219"/>
        <end position="359"/>
    </location>
</feature>
<dbReference type="CDD" id="cd24155">
    <property type="entry name" value="NUDIX_ADPRase"/>
    <property type="match status" value="1"/>
</dbReference>
<dbReference type="AlphaFoldDB" id="A0A6L7G0B2"/>
<proteinExistence type="inferred from homology"/>
<name>A0A6L7G0B2_9RHOB</name>
<evidence type="ECO:0000313" key="16">
    <source>
        <dbReference type="EMBL" id="MXN17515.1"/>
    </source>
</evidence>
<keyword evidence="7 13" id="KW-0460">Magnesium</keyword>
<dbReference type="CDD" id="cd06661">
    <property type="entry name" value="GGCT_like"/>
    <property type="match status" value="1"/>
</dbReference>
<evidence type="ECO:0000256" key="3">
    <source>
        <dbReference type="ARBA" id="ARBA00012453"/>
    </source>
</evidence>
<gene>
    <name evidence="16" type="ORF">GR170_06695</name>
</gene>
<dbReference type="Pfam" id="PF00293">
    <property type="entry name" value="NUDIX"/>
    <property type="match status" value="1"/>
</dbReference>
<evidence type="ECO:0000256" key="8">
    <source>
        <dbReference type="ARBA" id="ARBA00025164"/>
    </source>
</evidence>
<evidence type="ECO:0000256" key="10">
    <source>
        <dbReference type="ARBA" id="ARBA00030308"/>
    </source>
</evidence>
<dbReference type="InterPro" id="IPR009288">
    <property type="entry name" value="AIG2-like_dom"/>
</dbReference>
<dbReference type="PROSITE" id="PS51462">
    <property type="entry name" value="NUDIX"/>
    <property type="match status" value="1"/>
</dbReference>
<evidence type="ECO:0000256" key="12">
    <source>
        <dbReference type="ARBA" id="ARBA00049546"/>
    </source>
</evidence>
<dbReference type="InterPro" id="IPR015797">
    <property type="entry name" value="NUDIX_hydrolase-like_dom_sf"/>
</dbReference>
<dbReference type="GO" id="GO:0019693">
    <property type="term" value="P:ribose phosphate metabolic process"/>
    <property type="evidence" value="ECO:0007669"/>
    <property type="project" value="TreeGrafter"/>
</dbReference>
<feature type="binding site" evidence="13">
    <location>
        <position position="281"/>
    </location>
    <ligand>
        <name>Mg(2+)</name>
        <dbReference type="ChEBI" id="CHEBI:18420"/>
        <label>1</label>
    </ligand>
</feature>
<evidence type="ECO:0000256" key="11">
    <source>
        <dbReference type="ARBA" id="ARBA00033056"/>
    </source>
</evidence>
<dbReference type="Gene3D" id="3.90.79.10">
    <property type="entry name" value="Nucleoside Triphosphate Pyrophosphohydrolase"/>
    <property type="match status" value="1"/>
</dbReference>
<accession>A0A6L7G0B2</accession>
<dbReference type="NCBIfam" id="TIGR00052">
    <property type="entry name" value="nudix-type nucleoside diphosphatase, YffH/AdpP family"/>
    <property type="match status" value="1"/>
</dbReference>
<evidence type="ECO:0000256" key="7">
    <source>
        <dbReference type="ARBA" id="ARBA00022842"/>
    </source>
</evidence>
<dbReference type="GO" id="GO:0005829">
    <property type="term" value="C:cytosol"/>
    <property type="evidence" value="ECO:0007669"/>
    <property type="project" value="TreeGrafter"/>
</dbReference>
<feature type="binding site" evidence="13">
    <location>
        <position position="277"/>
    </location>
    <ligand>
        <name>Mg(2+)</name>
        <dbReference type="ChEBI" id="CHEBI:18420"/>
        <label>1</label>
    </ligand>
</feature>
<dbReference type="PROSITE" id="PS00893">
    <property type="entry name" value="NUDIX_BOX"/>
    <property type="match status" value="1"/>
</dbReference>
<dbReference type="RefSeq" id="WP_160892898.1">
    <property type="nucleotide sequence ID" value="NZ_WUMU01000004.1"/>
</dbReference>
<evidence type="ECO:0000256" key="1">
    <source>
        <dbReference type="ARBA" id="ARBA00001946"/>
    </source>
</evidence>
<dbReference type="GO" id="GO:0006753">
    <property type="term" value="P:nucleoside phosphate metabolic process"/>
    <property type="evidence" value="ECO:0007669"/>
    <property type="project" value="TreeGrafter"/>
</dbReference>
<dbReference type="EMBL" id="WUMU01000004">
    <property type="protein sequence ID" value="MXN17515.1"/>
    <property type="molecule type" value="Genomic_DNA"/>
</dbReference>
<dbReference type="Pfam" id="PF06094">
    <property type="entry name" value="GGACT"/>
    <property type="match status" value="1"/>
</dbReference>
<dbReference type="Proteomes" id="UP000477911">
    <property type="component" value="Unassembled WGS sequence"/>
</dbReference>
<reference evidence="16 17" key="1">
    <citation type="submission" date="2019-12" db="EMBL/GenBank/DDBJ databases">
        <authorList>
            <person name="Li M."/>
        </authorList>
    </citation>
    <scope>NUCLEOTIDE SEQUENCE [LARGE SCALE GENOMIC DNA]</scope>
    <source>
        <strain evidence="16 17">GBMRC 2024</strain>
    </source>
</reference>
<sequence>MSQNIFIYGTLLHVPLLGIVAGYAPPSENALLEGYRVAPSGRPNWPVLVQDPGRATRGLLLRDLSEDVVDRMVHYLGAYGYRLVPCTVQARGLPVAARRFTPEAASRVDPGEWDLTGWIGGPARADIHAAREVMALWGRFSGEDLKFRLGQIEARAHARVRAEDHPAPHRIATGPAAPQVSVLSRRDDHAGYFFTRSYELTHATFAGGPSEVIRRETFLAPDAGIVLLYDPTRDRVLLVEQFRMGPFARGEALPWMLEPVAGRVDPGETPEDCVRREAREEAGVEVRALFHIGSCYPTPGCSSEYYHVYLGTCDLPDAGQGQGGLDEEAEDIRTHVLSYEAAMELLTSGEAQAAPLFLTLMWLQAKRSELRGAA</sequence>
<dbReference type="PANTHER" id="PTHR11839">
    <property type="entry name" value="UDP/ADP-SUGAR PYROPHOSPHATASE"/>
    <property type="match status" value="1"/>
</dbReference>
<comment type="catalytic activity">
    <reaction evidence="12">
        <text>ADP-D-ribose + H2O = D-ribose 5-phosphate + AMP + 2 H(+)</text>
        <dbReference type="Rhea" id="RHEA:10412"/>
        <dbReference type="ChEBI" id="CHEBI:15377"/>
        <dbReference type="ChEBI" id="CHEBI:15378"/>
        <dbReference type="ChEBI" id="CHEBI:57967"/>
        <dbReference type="ChEBI" id="CHEBI:78346"/>
        <dbReference type="ChEBI" id="CHEBI:456215"/>
        <dbReference type="EC" id="3.6.1.13"/>
    </reaction>
</comment>
<organism evidence="16 17">
    <name type="scientific">Pseudooceanicola albus</name>
    <dbReference type="NCBI Taxonomy" id="2692189"/>
    <lineage>
        <taxon>Bacteria</taxon>
        <taxon>Pseudomonadati</taxon>
        <taxon>Pseudomonadota</taxon>
        <taxon>Alphaproteobacteria</taxon>
        <taxon>Rhodobacterales</taxon>
        <taxon>Paracoccaceae</taxon>
        <taxon>Pseudooceanicola</taxon>
    </lineage>
</organism>
<dbReference type="InterPro" id="IPR000086">
    <property type="entry name" value="NUDIX_hydrolase_dom"/>
</dbReference>
<comment type="function">
    <text evidence="8">Acts on ADP-mannose and ADP-glucose as well as ADP-ribose. Prevents glycogen biosynthesis. The reaction catalyzed by this enzyme is a limiting step of the gluconeogenic process.</text>
</comment>
<comment type="cofactor">
    <cofactor evidence="1 13">
        <name>Mg(2+)</name>
        <dbReference type="ChEBI" id="CHEBI:18420"/>
    </cofactor>
</comment>
<dbReference type="InterPro" id="IPR004385">
    <property type="entry name" value="NDP_pyrophosphatase"/>
</dbReference>
<evidence type="ECO:0000313" key="17">
    <source>
        <dbReference type="Proteomes" id="UP000477911"/>
    </source>
</evidence>
<evidence type="ECO:0000256" key="4">
    <source>
        <dbReference type="ARBA" id="ARBA00013297"/>
    </source>
</evidence>
<evidence type="ECO:0000256" key="2">
    <source>
        <dbReference type="ARBA" id="ARBA00007482"/>
    </source>
</evidence>
<evidence type="ECO:0000256" key="5">
    <source>
        <dbReference type="ARBA" id="ARBA00022723"/>
    </source>
</evidence>
<dbReference type="PANTHER" id="PTHR11839:SF5">
    <property type="entry name" value="ADP-RIBOSE PYROPHOSPHATASE"/>
    <property type="match status" value="1"/>
</dbReference>
<feature type="binding site" evidence="13">
    <location>
        <position position="261"/>
    </location>
    <ligand>
        <name>Mg(2+)</name>
        <dbReference type="ChEBI" id="CHEBI:18420"/>
        <label>1</label>
    </ligand>
</feature>
<evidence type="ECO:0000256" key="14">
    <source>
        <dbReference type="PIRSR" id="PIRSR604385-3"/>
    </source>
</evidence>
<comment type="caution">
    <text evidence="16">The sequence shown here is derived from an EMBL/GenBank/DDBJ whole genome shotgun (WGS) entry which is preliminary data.</text>
</comment>
<dbReference type="GO" id="GO:0047631">
    <property type="term" value="F:ADP-ribose diphosphatase activity"/>
    <property type="evidence" value="ECO:0007669"/>
    <property type="project" value="UniProtKB-EC"/>
</dbReference>
<dbReference type="Gene3D" id="3.10.490.10">
    <property type="entry name" value="Gamma-glutamyl cyclotransferase-like"/>
    <property type="match status" value="1"/>
</dbReference>
<evidence type="ECO:0000256" key="13">
    <source>
        <dbReference type="PIRSR" id="PIRSR604385-2"/>
    </source>
</evidence>
<evidence type="ECO:0000256" key="9">
    <source>
        <dbReference type="ARBA" id="ARBA00030162"/>
    </source>
</evidence>
<evidence type="ECO:0000256" key="6">
    <source>
        <dbReference type="ARBA" id="ARBA00022801"/>
    </source>
</evidence>
<dbReference type="SUPFAM" id="SSF110857">
    <property type="entry name" value="Gamma-glutamyl cyclotransferase-like"/>
    <property type="match status" value="1"/>
</dbReference>
<dbReference type="EC" id="3.6.1.13" evidence="3"/>
<feature type="binding site" evidence="13">
    <location>
        <position position="330"/>
    </location>
    <ligand>
        <name>Mg(2+)</name>
        <dbReference type="ChEBI" id="CHEBI:18420"/>
        <label>1</label>
    </ligand>
</feature>
<protein>
    <recommendedName>
        <fullName evidence="4">ADP-ribose pyrophosphatase</fullName>
        <ecNumber evidence="3">3.6.1.13</ecNumber>
    </recommendedName>
    <alternativeName>
        <fullName evidence="9">ADP-ribose diphosphatase</fullName>
    </alternativeName>
    <alternativeName>
        <fullName evidence="11">ADP-ribose phosphohydrolase</fullName>
    </alternativeName>
    <alternativeName>
        <fullName evidence="10">Adenosine diphosphoribose pyrophosphatase</fullName>
    </alternativeName>
</protein>
<feature type="short sequence motif" description="Nudix box" evidence="14">
    <location>
        <begin position="262"/>
        <end position="284"/>
    </location>
</feature>
<dbReference type="SUPFAM" id="SSF55811">
    <property type="entry name" value="Nudix"/>
    <property type="match status" value="1"/>
</dbReference>
<keyword evidence="5 13" id="KW-0479">Metal-binding</keyword>
<dbReference type="InterPro" id="IPR013024">
    <property type="entry name" value="GGCT-like"/>
</dbReference>
<dbReference type="GO" id="GO:0019144">
    <property type="term" value="F:ADP-sugar diphosphatase activity"/>
    <property type="evidence" value="ECO:0007669"/>
    <property type="project" value="TreeGrafter"/>
</dbReference>